<dbReference type="STRING" id="319653.SAMN04487973_102130"/>
<dbReference type="PATRIC" id="fig|319653.3.peg.1899"/>
<protein>
    <submittedName>
        <fullName evidence="1">Uncharacterized protein</fullName>
    </submittedName>
</protein>
<reference evidence="1 2" key="1">
    <citation type="journal article" date="2015" name="Genome Announc.">
        <title>Expanding the biotechnology potential of lactobacilli through comparative genomics of 213 strains and associated genera.</title>
        <authorList>
            <person name="Sun Z."/>
            <person name="Harris H.M."/>
            <person name="McCann A."/>
            <person name="Guo C."/>
            <person name="Argimon S."/>
            <person name="Zhang W."/>
            <person name="Yang X."/>
            <person name="Jeffery I.B."/>
            <person name="Cooney J.C."/>
            <person name="Kagawa T.F."/>
            <person name="Liu W."/>
            <person name="Song Y."/>
            <person name="Salvetti E."/>
            <person name="Wrobel A."/>
            <person name="Rasinkangas P."/>
            <person name="Parkhill J."/>
            <person name="Rea M.C."/>
            <person name="O'Sullivan O."/>
            <person name="Ritari J."/>
            <person name="Douillard F.P."/>
            <person name="Paul Ross R."/>
            <person name="Yang R."/>
            <person name="Briner A.E."/>
            <person name="Felis G.E."/>
            <person name="de Vos W.M."/>
            <person name="Barrangou R."/>
            <person name="Klaenhammer T.R."/>
            <person name="Caufield P.W."/>
            <person name="Cui Y."/>
            <person name="Zhang H."/>
            <person name="O'Toole P.W."/>
        </authorList>
    </citation>
    <scope>NUCLEOTIDE SEQUENCE [LARGE SCALE GENOMIC DNA]</scope>
    <source>
        <strain evidence="1 2">DSM 22301</strain>
    </source>
</reference>
<dbReference type="Proteomes" id="UP000051749">
    <property type="component" value="Unassembled WGS sequence"/>
</dbReference>
<proteinExistence type="predicted"/>
<evidence type="ECO:0000313" key="2">
    <source>
        <dbReference type="Proteomes" id="UP000051749"/>
    </source>
</evidence>
<sequence length="163" mass="18584">MVGLFVLQKNKLKNFVKSIYYYEISLYTIFVDKESKEKNKKEVIKMKIINTAKNGQAVMVSKSFDELTDVEIKMAGTDIELKDDVEDFRLQYNKKGELLHVAAGQLKDDRKEATADYDVIDAMTLLFGKKGTKEVANAKKRYARTYGKKVTKAQIDAAKRVLA</sequence>
<organism evidence="1 2">
    <name type="scientific">Pediococcus ethanolidurans</name>
    <dbReference type="NCBI Taxonomy" id="319653"/>
    <lineage>
        <taxon>Bacteria</taxon>
        <taxon>Bacillati</taxon>
        <taxon>Bacillota</taxon>
        <taxon>Bacilli</taxon>
        <taxon>Lactobacillales</taxon>
        <taxon>Lactobacillaceae</taxon>
        <taxon>Pediococcus</taxon>
    </lineage>
</organism>
<accession>A0A0R2JZZ1</accession>
<dbReference type="AlphaFoldDB" id="A0A0R2JZZ1"/>
<dbReference type="EMBL" id="JQBY01000006">
    <property type="protein sequence ID" value="KRN82912.1"/>
    <property type="molecule type" value="Genomic_DNA"/>
</dbReference>
<comment type="caution">
    <text evidence="1">The sequence shown here is derived from an EMBL/GenBank/DDBJ whole genome shotgun (WGS) entry which is preliminary data.</text>
</comment>
<evidence type="ECO:0000313" key="1">
    <source>
        <dbReference type="EMBL" id="KRN82912.1"/>
    </source>
</evidence>
<name>A0A0R2JZZ1_9LACO</name>
<gene>
    <name evidence="1" type="ORF">IV87_GL001866</name>
</gene>